<dbReference type="EMBL" id="BPQB01000114">
    <property type="protein sequence ID" value="GJE99623.1"/>
    <property type="molecule type" value="Genomic_DNA"/>
</dbReference>
<reference evidence="1 2" key="1">
    <citation type="submission" date="2021-08" db="EMBL/GenBank/DDBJ databases">
        <title>Draft Genome Sequence of Phanerochaete sordida strain YK-624.</title>
        <authorList>
            <person name="Mori T."/>
            <person name="Dohra H."/>
            <person name="Suzuki T."/>
            <person name="Kawagishi H."/>
            <person name="Hirai H."/>
        </authorList>
    </citation>
    <scope>NUCLEOTIDE SEQUENCE [LARGE SCALE GENOMIC DNA]</scope>
    <source>
        <strain evidence="1 2">YK-624</strain>
    </source>
</reference>
<proteinExistence type="predicted"/>
<evidence type="ECO:0000313" key="2">
    <source>
        <dbReference type="Proteomes" id="UP000703269"/>
    </source>
</evidence>
<comment type="caution">
    <text evidence="1">The sequence shown here is derived from an EMBL/GenBank/DDBJ whole genome shotgun (WGS) entry which is preliminary data.</text>
</comment>
<protein>
    <submittedName>
        <fullName evidence="1">Uncharacterized protein</fullName>
    </submittedName>
</protein>
<name>A0A9P3GRA9_9APHY</name>
<keyword evidence="2" id="KW-1185">Reference proteome</keyword>
<dbReference type="AlphaFoldDB" id="A0A9P3GRA9"/>
<dbReference type="Proteomes" id="UP000703269">
    <property type="component" value="Unassembled WGS sequence"/>
</dbReference>
<evidence type="ECO:0000313" key="1">
    <source>
        <dbReference type="EMBL" id="GJE99623.1"/>
    </source>
</evidence>
<sequence length="333" mass="37104">MDHFAVETWLQIFTLACTDGGYTGRSLSLACQRMRAIVQPVHLQTVSLIDEEKLYAFVRALEVWSPPVTIRHLLIFTNPRVEEGEDTEEELDNKGAKEVEVNYSKEQHTTAELQQSIDKVLAAAAPNVKTLVIQEPRYSLFSAKLVFPALRDLTINEADFDFSPNPSHFPSLRRMHISSYFAGHTGDFWLELAHFAPGLTHLRLSGVTHSTDVPSFLQVLLHISSDNPLAVSPDPEASAIAEKLLALRHVVVQPLDYQNKGLCGTGRVMHRRMMKELRSVAEASGRGKGVGKLRLMPKGRYYGFEDAWKDWLDVIEGGAGPWAAGEENDTSIA</sequence>
<accession>A0A9P3GRA9</accession>
<dbReference type="OrthoDB" id="2748701at2759"/>
<organism evidence="1 2">
    <name type="scientific">Phanerochaete sordida</name>
    <dbReference type="NCBI Taxonomy" id="48140"/>
    <lineage>
        <taxon>Eukaryota</taxon>
        <taxon>Fungi</taxon>
        <taxon>Dikarya</taxon>
        <taxon>Basidiomycota</taxon>
        <taxon>Agaricomycotina</taxon>
        <taxon>Agaricomycetes</taxon>
        <taxon>Polyporales</taxon>
        <taxon>Phanerochaetaceae</taxon>
        <taxon>Phanerochaete</taxon>
    </lineage>
</organism>
<gene>
    <name evidence="1" type="ORF">PsYK624_158940</name>
</gene>